<evidence type="ECO:0000256" key="1">
    <source>
        <dbReference type="ARBA" id="ARBA00022490"/>
    </source>
</evidence>
<proteinExistence type="inferred from homology"/>
<feature type="region of interest" description="Disordered" evidence="6">
    <location>
        <begin position="492"/>
        <end position="523"/>
    </location>
</feature>
<dbReference type="InterPro" id="IPR001900">
    <property type="entry name" value="RNase_II/R"/>
</dbReference>
<feature type="region of interest" description="Disordered" evidence="6">
    <location>
        <begin position="708"/>
        <end position="749"/>
    </location>
</feature>
<comment type="cofactor">
    <cofactor evidence="5">
        <name>Mg(2+)</name>
        <dbReference type="ChEBI" id="CHEBI:18420"/>
    </cofactor>
    <cofactor evidence="5">
        <name>Mn(2+)</name>
        <dbReference type="ChEBI" id="CHEBI:29035"/>
    </cofactor>
</comment>
<feature type="region of interest" description="Disordered" evidence="6">
    <location>
        <begin position="358"/>
        <end position="470"/>
    </location>
</feature>
<keyword evidence="1 5" id="KW-0963">Cytoplasm</keyword>
<dbReference type="Gene3D" id="2.40.50.700">
    <property type="match status" value="1"/>
</dbReference>
<keyword evidence="5" id="KW-0540">Nuclease</keyword>
<feature type="compositionally biased region" description="Basic and acidic residues" evidence="6">
    <location>
        <begin position="122"/>
        <end position="131"/>
    </location>
</feature>
<dbReference type="EMBL" id="WTPW01003562">
    <property type="protein sequence ID" value="KAF0338077.1"/>
    <property type="molecule type" value="Genomic_DNA"/>
</dbReference>
<evidence type="ECO:0000256" key="5">
    <source>
        <dbReference type="HAMAP-Rule" id="MF_03045"/>
    </source>
</evidence>
<dbReference type="GO" id="GO:0000932">
    <property type="term" value="C:P-body"/>
    <property type="evidence" value="ECO:0007669"/>
    <property type="project" value="UniProtKB-SubCell"/>
</dbReference>
<feature type="binding site" evidence="5">
    <location>
        <position position="880"/>
    </location>
    <ligand>
        <name>Mg(2+)</name>
        <dbReference type="ChEBI" id="CHEBI:18420"/>
    </ligand>
</feature>
<dbReference type="HAMAP" id="MF_03045">
    <property type="entry name" value="DIS3L2"/>
    <property type="match status" value="1"/>
</dbReference>
<dbReference type="EC" id="3.1.13.-" evidence="5"/>
<dbReference type="GO" id="GO:0000956">
    <property type="term" value="P:nuclear-transcribed mRNA catabolic process"/>
    <property type="evidence" value="ECO:0007669"/>
    <property type="project" value="UniProtKB-UniRule"/>
</dbReference>
<name>A0A8H3WUH0_GIGMA</name>
<dbReference type="Pfam" id="PF17849">
    <property type="entry name" value="OB_Dis3"/>
    <property type="match status" value="1"/>
</dbReference>
<protein>
    <recommendedName>
        <fullName evidence="5">DIS3-like exonuclease 2</fullName>
        <ecNumber evidence="5">3.1.13.-</ecNumber>
    </recommendedName>
</protein>
<feature type="region of interest" description="Disordered" evidence="6">
    <location>
        <begin position="629"/>
        <end position="653"/>
    </location>
</feature>
<keyword evidence="5" id="KW-0464">Manganese</keyword>
<evidence type="ECO:0000313" key="8">
    <source>
        <dbReference type="EMBL" id="KAF0338077.1"/>
    </source>
</evidence>
<dbReference type="Pfam" id="PF00773">
    <property type="entry name" value="RNB"/>
    <property type="match status" value="1"/>
</dbReference>
<reference evidence="8 9" key="1">
    <citation type="journal article" date="2019" name="Environ. Microbiol.">
        <title>At the nexus of three kingdoms: the genome of the mycorrhizal fungus Gigaspora margarita provides insights into plant, endobacterial and fungal interactions.</title>
        <authorList>
            <person name="Venice F."/>
            <person name="Ghignone S."/>
            <person name="Salvioli di Fossalunga A."/>
            <person name="Amselem J."/>
            <person name="Novero M."/>
            <person name="Xianan X."/>
            <person name="Sedzielewska Toro K."/>
            <person name="Morin E."/>
            <person name="Lipzen A."/>
            <person name="Grigoriev I.V."/>
            <person name="Henrissat B."/>
            <person name="Martin F.M."/>
            <person name="Bonfante P."/>
        </authorList>
    </citation>
    <scope>NUCLEOTIDE SEQUENCE [LARGE SCALE GENOMIC DNA]</scope>
    <source>
        <strain evidence="8 9">BEG34</strain>
    </source>
</reference>
<evidence type="ECO:0000256" key="6">
    <source>
        <dbReference type="SAM" id="MobiDB-lite"/>
    </source>
</evidence>
<keyword evidence="9" id="KW-1185">Reference proteome</keyword>
<comment type="caution">
    <text evidence="8">The sequence shown here is derived from an EMBL/GenBank/DDBJ whole genome shotgun (WGS) entry which is preliminary data.</text>
</comment>
<gene>
    <name evidence="8" type="ORF">F8M41_016458</name>
</gene>
<dbReference type="Proteomes" id="UP000439903">
    <property type="component" value="Unassembled WGS sequence"/>
</dbReference>
<feature type="compositionally biased region" description="Basic and acidic residues" evidence="6">
    <location>
        <begin position="240"/>
        <end position="251"/>
    </location>
</feature>
<organism evidence="8 9">
    <name type="scientific">Gigaspora margarita</name>
    <dbReference type="NCBI Taxonomy" id="4874"/>
    <lineage>
        <taxon>Eukaryota</taxon>
        <taxon>Fungi</taxon>
        <taxon>Fungi incertae sedis</taxon>
        <taxon>Mucoromycota</taxon>
        <taxon>Glomeromycotina</taxon>
        <taxon>Glomeromycetes</taxon>
        <taxon>Diversisporales</taxon>
        <taxon>Gigasporaceae</taxon>
        <taxon>Gigaspora</taxon>
    </lineage>
</organism>
<feature type="compositionally biased region" description="Basic and acidic residues" evidence="6">
    <location>
        <begin position="273"/>
        <end position="282"/>
    </location>
</feature>
<feature type="region of interest" description="Disordered" evidence="6">
    <location>
        <begin position="1360"/>
        <end position="1416"/>
    </location>
</feature>
<comment type="subcellular location">
    <subcellularLocation>
        <location evidence="5">Cytoplasm</location>
    </subcellularLocation>
    <subcellularLocation>
        <location evidence="5">Cytoplasm</location>
        <location evidence="5">P-body</location>
    </subcellularLocation>
</comment>
<keyword evidence="2 5" id="KW-0479">Metal-binding</keyword>
<feature type="compositionally biased region" description="Basic and acidic residues" evidence="6">
    <location>
        <begin position="414"/>
        <end position="437"/>
    </location>
</feature>
<dbReference type="PROSITE" id="PS01175">
    <property type="entry name" value="RIBONUCLEASE_II"/>
    <property type="match status" value="1"/>
</dbReference>
<feature type="domain" description="RNB" evidence="7">
    <location>
        <begin position="858"/>
        <end position="1198"/>
    </location>
</feature>
<keyword evidence="5" id="KW-0269">Exonuclease</keyword>
<dbReference type="InterPro" id="IPR050180">
    <property type="entry name" value="RNR_Ribonuclease"/>
</dbReference>
<dbReference type="GO" id="GO:0003723">
    <property type="term" value="F:RNA binding"/>
    <property type="evidence" value="ECO:0007669"/>
    <property type="project" value="UniProtKB-KW"/>
</dbReference>
<comment type="similarity">
    <text evidence="5">Belongs to the RNR ribonuclease family. DIS3L2 subfamily.</text>
</comment>
<feature type="binding site" evidence="5">
    <location>
        <position position="871"/>
    </location>
    <ligand>
        <name>Mg(2+)</name>
        <dbReference type="ChEBI" id="CHEBI:18420"/>
    </ligand>
</feature>
<sequence>MYSESISDDFRQSVTLKETTYLLFPTPFLTLVLCTYFRDSFVSNSFSRNVPHKNLLRPIFGKDYYFDTTMSSETNTTEGSSSLTNETLSVTTSNENTTLVQEDSAEKQARKKQNRQNWKGSSKGDGKEVKANKPIVTSDDNSNDNADEKKKKEKKGNKNRTPSTDGSDQSKNKEAEVLDINVTQHQRRKSTANTSDISNKNKNSNNNSTDKSVHRRGKSMANVGELQGVSSKNGNGKSKGSKDDSENKSEALESLQQIIASLKSLPAVPSKSQKSEKRKDGDDSSADFTSKHKLHESNASGTGKRTNAPSKQHKKGTSVSFSFPLTTAVTTSLKSIPDSEDGKPIDIENALQDTISSLRRMSLDKGKVQKEKETDKKKDDGEDDETEEEKKTRRKKNSMNRKSPNPDDMAQSSIDKKQELDSPKSPFDFKKPTDDQRQLTAKKTHRRHQSLGYTLSTSSSSTSIVNPNIPMHGRRHSVALNGSKDVLKELEKNQGRLAVPEVKGHRRSNSRNFEGNWRSTQPFQPFPIPKFGAIQKKQQQNQQNSNNQQQRKSLFAPYLPQASLPPLLKSCQLVSGVLRINKRNRSDAYVSTESLDADIYICGSKDRNRALEGDVVAVELLDPDKVWQTKKEKEEKKRKKEESAGIDKKKIDKKKDDVEVEGQGLLLFEDDDIVTDEQRPKYCGHVVAVMERMPGQLFSGTLALLRPSSTATKEREAAEKARREAEDRAAGIEPKVEEPREEKKDNKNERPKIVWFKPTDKRVPLIAIPTEQAPNDFVENHQSYAQQLFVACIKRWPITSLHPFGTLVTQIGEIGNIEVETEALLKDNNVSSEEFNENVIKCLPSIPWTIPEKEFETRRDLRTIARIFSIDPPTSKDLDDAVSCSRLPDGNYEIGVHIADVSYFVKQNSALDREARKRATTVYLVQKSVPMLPQLISEELCSLNPGKDRLAFSVIWKMTPEGKHTETWYGRTIIRPCAKLSYGNAQEVIEGKPLNPEVKIFNDYNAKEIEADIRVFHGLSQRLREQRLKRGALSLGSIKLNFELDEHNSPIECHVYDHKEANQLVEEFMLLANMSVAQKISSAFPEQALLRRHASPIERRLNDFVEHVKRLGYDFEASSAGALQRSFNAVDDDGVKQVLKLLAIKPMQRAKYFCTGTLDIAKYHHYALNVPLYTHFTSPIRRYADVLVHRMLEAALSGEKRFYLDKDAVQKTANHCNVKKEAAKNAQEQSSHLFLCVLLHNLTVQSGPVIREAVVIGVKDHAFDVLVPVFGIEKRVHLDQLPLEKFIFNNETGELALHWKQGVSSLEPIPEDDGFGEDEEDGLDVDEEALLADVNDDYHYELMDVTSLPIEDEHRLFDANSDIGDDDIEDDEFQESGDEEGGSNDDTSIVAVPSMSSSESPKMDIPSTETASLNQTASTKSSLPLVKATELPQLPIVSDPAIPNSQIIEELCRLQVVITADCKKSPPVIKVLAVNPYA</sequence>
<evidence type="ECO:0000313" key="9">
    <source>
        <dbReference type="Proteomes" id="UP000439903"/>
    </source>
</evidence>
<dbReference type="SUPFAM" id="SSF50249">
    <property type="entry name" value="Nucleic acid-binding proteins"/>
    <property type="match status" value="3"/>
</dbReference>
<feature type="compositionally biased region" description="Polar residues" evidence="6">
    <location>
        <begin position="1407"/>
        <end position="1416"/>
    </location>
</feature>
<dbReference type="InterPro" id="IPR028591">
    <property type="entry name" value="DIS3L2"/>
</dbReference>
<evidence type="ECO:0000256" key="4">
    <source>
        <dbReference type="ARBA" id="ARBA00022884"/>
    </source>
</evidence>
<dbReference type="InterPro" id="IPR041505">
    <property type="entry name" value="Dis3_CSD2"/>
</dbReference>
<feature type="site" description="Important for catalytic activity" evidence="5">
    <location>
        <position position="879"/>
    </location>
</feature>
<evidence type="ECO:0000256" key="2">
    <source>
        <dbReference type="ARBA" id="ARBA00022723"/>
    </source>
</evidence>
<dbReference type="PANTHER" id="PTHR23355:SF9">
    <property type="entry name" value="DIS3-LIKE EXONUCLEASE 2"/>
    <property type="match status" value="1"/>
</dbReference>
<dbReference type="PANTHER" id="PTHR23355">
    <property type="entry name" value="RIBONUCLEASE"/>
    <property type="match status" value="1"/>
</dbReference>
<evidence type="ECO:0000256" key="3">
    <source>
        <dbReference type="ARBA" id="ARBA00022842"/>
    </source>
</evidence>
<dbReference type="OrthoDB" id="372421at2759"/>
<keyword evidence="3 5" id="KW-0460">Magnesium</keyword>
<evidence type="ECO:0000259" key="7">
    <source>
        <dbReference type="SMART" id="SM00955"/>
    </source>
</evidence>
<dbReference type="GO" id="GO:0046872">
    <property type="term" value="F:metal ion binding"/>
    <property type="evidence" value="ECO:0007669"/>
    <property type="project" value="UniProtKB-KW"/>
</dbReference>
<feature type="compositionally biased region" description="Basic and acidic residues" evidence="6">
    <location>
        <begin position="712"/>
        <end position="749"/>
    </location>
</feature>
<dbReference type="InterPro" id="IPR022966">
    <property type="entry name" value="RNase_II/R_CS"/>
</dbReference>
<accession>A0A8H3WUH0</accession>
<keyword evidence="4 5" id="KW-0694">RNA-binding</keyword>
<feature type="compositionally biased region" description="Low complexity" evidence="6">
    <location>
        <begin position="193"/>
        <end position="210"/>
    </location>
</feature>
<dbReference type="Gene3D" id="2.40.50.140">
    <property type="entry name" value="Nucleic acid-binding proteins"/>
    <property type="match status" value="1"/>
</dbReference>
<feature type="compositionally biased region" description="Basic residues" evidence="6">
    <location>
        <begin position="440"/>
        <end position="449"/>
    </location>
</feature>
<dbReference type="SMART" id="SM00955">
    <property type="entry name" value="RNB"/>
    <property type="match status" value="1"/>
</dbReference>
<feature type="compositionally biased region" description="Acidic residues" evidence="6">
    <location>
        <begin position="1363"/>
        <end position="1383"/>
    </location>
</feature>
<comment type="function">
    <text evidence="5">3'-5'-exoribonuclease that specifically recognizes RNAs polyuridylated at their 3' end and mediates their degradation. Component of an exosome-independent RNA degradation pathway that mediates degradation of cytoplasmic mRNAs that have been deadenylated and subsequently uridylated at their 3'.</text>
</comment>
<feature type="compositionally biased region" description="Basic and acidic residues" evidence="6">
    <location>
        <begin position="361"/>
        <end position="380"/>
    </location>
</feature>
<dbReference type="GO" id="GO:0000175">
    <property type="term" value="F:3'-5'-RNA exonuclease activity"/>
    <property type="evidence" value="ECO:0007669"/>
    <property type="project" value="UniProtKB-UniRule"/>
</dbReference>
<feature type="compositionally biased region" description="Polar residues" evidence="6">
    <location>
        <begin position="297"/>
        <end position="310"/>
    </location>
</feature>
<keyword evidence="5" id="KW-0378">Hydrolase</keyword>
<feature type="compositionally biased region" description="Polar residues" evidence="6">
    <location>
        <begin position="90"/>
        <end position="101"/>
    </location>
</feature>
<dbReference type="FunFam" id="2.40.50.700:FF:000002">
    <property type="entry name" value="Cell wall biogenesis protein"/>
    <property type="match status" value="1"/>
</dbReference>
<dbReference type="InterPro" id="IPR041093">
    <property type="entry name" value="Dis3l2-like_C"/>
</dbReference>
<dbReference type="Pfam" id="PF17877">
    <property type="entry name" value="Dis3l2_C_term"/>
    <property type="match status" value="1"/>
</dbReference>
<dbReference type="FunFam" id="2.40.50.690:FF:000001">
    <property type="entry name" value="Cell wall biogenesis protein"/>
    <property type="match status" value="1"/>
</dbReference>
<feature type="region of interest" description="Disordered" evidence="6">
    <location>
        <begin position="72"/>
        <end position="323"/>
    </location>
</feature>
<dbReference type="InterPro" id="IPR012340">
    <property type="entry name" value="NA-bd_OB-fold"/>
</dbReference>
<feature type="compositionally biased region" description="Polar residues" evidence="6">
    <location>
        <begin position="510"/>
        <end position="523"/>
    </location>
</feature>
<dbReference type="GO" id="GO:1990074">
    <property type="term" value="P:polyuridylation-dependent mRNA catabolic process"/>
    <property type="evidence" value="ECO:0007669"/>
    <property type="project" value="UniProtKB-UniRule"/>
</dbReference>
<dbReference type="Gene3D" id="2.40.50.690">
    <property type="match status" value="1"/>
</dbReference>
<feature type="compositionally biased region" description="Low complexity" evidence="6">
    <location>
        <begin position="72"/>
        <end position="89"/>
    </location>
</feature>